<organism evidence="2 3">
    <name type="scientific">Flavobacterium rivuli WB 3.3-2 = DSM 21788</name>
    <dbReference type="NCBI Taxonomy" id="1121895"/>
    <lineage>
        <taxon>Bacteria</taxon>
        <taxon>Pseudomonadati</taxon>
        <taxon>Bacteroidota</taxon>
        <taxon>Flavobacteriia</taxon>
        <taxon>Flavobacteriales</taxon>
        <taxon>Flavobacteriaceae</taxon>
        <taxon>Flavobacterium</taxon>
    </lineage>
</organism>
<proteinExistence type="predicted"/>
<keyword evidence="3" id="KW-1185">Reference proteome</keyword>
<accession>A0A0A2M451</accession>
<feature type="transmembrane region" description="Helical" evidence="1">
    <location>
        <begin position="355"/>
        <end position="374"/>
    </location>
</feature>
<feature type="transmembrane region" description="Helical" evidence="1">
    <location>
        <begin position="122"/>
        <end position="141"/>
    </location>
</feature>
<dbReference type="STRING" id="1121895.GCA_000378485_02351"/>
<evidence type="ECO:0008006" key="4">
    <source>
        <dbReference type="Google" id="ProtNLM"/>
    </source>
</evidence>
<feature type="transmembrane region" description="Helical" evidence="1">
    <location>
        <begin position="55"/>
        <end position="76"/>
    </location>
</feature>
<evidence type="ECO:0000313" key="2">
    <source>
        <dbReference type="EMBL" id="KGO87432.1"/>
    </source>
</evidence>
<feature type="transmembrane region" description="Helical" evidence="1">
    <location>
        <begin position="147"/>
        <end position="162"/>
    </location>
</feature>
<keyword evidence="1" id="KW-0812">Transmembrane</keyword>
<feature type="transmembrane region" description="Helical" evidence="1">
    <location>
        <begin position="331"/>
        <end position="349"/>
    </location>
</feature>
<evidence type="ECO:0000256" key="1">
    <source>
        <dbReference type="SAM" id="Phobius"/>
    </source>
</evidence>
<protein>
    <recommendedName>
        <fullName evidence="4">Oligosaccharide repeat unit polymerase</fullName>
    </recommendedName>
</protein>
<feature type="transmembrane region" description="Helical" evidence="1">
    <location>
        <begin position="304"/>
        <end position="324"/>
    </location>
</feature>
<dbReference type="EMBL" id="JRLX01000005">
    <property type="protein sequence ID" value="KGO87432.1"/>
    <property type="molecule type" value="Genomic_DNA"/>
</dbReference>
<comment type="caution">
    <text evidence="2">The sequence shown here is derived from an EMBL/GenBank/DDBJ whole genome shotgun (WGS) entry which is preliminary data.</text>
</comment>
<sequence>MCKVTLNDAFLQYTKVQTVAFFSLLLGIYVYNRWKKIKPGWVEDTTVYNYKTLKLIAILFFATGLGAYSVFIYRIGGLYYLLTNLDNRIQMQSGQYILQLLNFFFIAILLFMLCIKLENKKWDKIIFVAALVTVCFIFSSFGARKNTLLLLIMVVVSYHYTIKKISFSTLNRPLIGFMAILLSVYILVIPVVRKKEEFSKLHTENADHYFNIYKLIYNVSYTYIDVFAANYFNEENAWHLSGITDPAKVFLTKGDKSGVPPIDEGAYFWNIVKHQKDYRPSTPRGELSAGSWPIENFGFGYANFLMPGIIIAFFLQGLCFSFFYSLLKNEIYNPVLLYGYVLVIFSFNFSNLRLVQVITTLPLALLCYTILYFLRQKRNK</sequence>
<dbReference type="AlphaFoldDB" id="A0A0A2M451"/>
<evidence type="ECO:0000313" key="3">
    <source>
        <dbReference type="Proteomes" id="UP000030152"/>
    </source>
</evidence>
<feature type="transmembrane region" description="Helical" evidence="1">
    <location>
        <begin position="96"/>
        <end position="115"/>
    </location>
</feature>
<reference evidence="2 3" key="1">
    <citation type="submission" date="2013-09" db="EMBL/GenBank/DDBJ databases">
        <authorList>
            <person name="Zeng Z."/>
            <person name="Chen C."/>
        </authorList>
    </citation>
    <scope>NUCLEOTIDE SEQUENCE [LARGE SCALE GENOMIC DNA]</scope>
    <source>
        <strain evidence="2 3">WB 3.3-2</strain>
    </source>
</reference>
<keyword evidence="1" id="KW-1133">Transmembrane helix</keyword>
<feature type="transmembrane region" description="Helical" evidence="1">
    <location>
        <begin position="174"/>
        <end position="192"/>
    </location>
</feature>
<dbReference type="eggNOG" id="ENOG5030YHQ">
    <property type="taxonomic scope" value="Bacteria"/>
</dbReference>
<gene>
    <name evidence="2" type="ORF">Q765_07135</name>
</gene>
<feature type="transmembrane region" description="Helical" evidence="1">
    <location>
        <begin position="16"/>
        <end position="34"/>
    </location>
</feature>
<keyword evidence="1" id="KW-0472">Membrane</keyword>
<name>A0A0A2M451_9FLAO</name>
<dbReference type="Proteomes" id="UP000030152">
    <property type="component" value="Unassembled WGS sequence"/>
</dbReference>